<name>A0A1H6JMC7_MYCRU</name>
<sequence>MGAVRIGGKTVTSTAAVCRSCGTGLRHGAKFCDECGARAAAPCGLPEYKQVTVLFADVVRSMDLAAAVDGERLREIMTELVERSAQAARRYGGTVEYNGDGVMALFGAPIALEDHAFRACLSALEIQREAKRLAAAVKDRDGVDLLVRVGVNSGRVIAGDIGSGSLGYVATGETVGFAKRIESAAPPGGVLLSETTARLVAHLASLTDPEFVRVKGSDLPVRAQRLRSVHGRDVMTDRVEASLVGRRGEMATLDGLIGGTIRGRGGVVSLSGSAGVGKSRVAREAAALASARGIEVHWTFCESHAQDVPFHAVTRLLRAGAGVVDLDGQAARARIREQYPESDPLDLLLLDDLLGIADPDLSSPQIDPDARRRRLTALINTASLSRKEPALFIVEDAHWIDPASESLLGDFLTVVPQTPQLVLITFRPEYVGALSRVPGAHAIALAPLHDSETAMLLGELVGGDPSAARLATVITERASGNPFFAEEMVREMVQRGVLQGAHGEYVCEVDVADVCVPATVQAAIKARIDRLSASSRRTLSAASILGARFGADLLAALQPDAVVDELLAAELIDRVRCPRGAEYTFRHPLIRAVAYESQLRTDRAALHRRVAVAIEERFPASADDNAALIAEHLEAAYDLPAAYRWHMRAAAWATDRDITSARQSWERARVIADALPADEPNRRAMQIAPRTMLCGIAWRLHANVADEHIDELRDLCAAAGDTASLAIGMAGLAIDRAFQGRIRDASRLASEAWGLIDSLRDPTLTVGLSFPLIYPKGHGGEWRDVLQWSQRAIDSADGDPSAGDLLFGSPLAVAYTTRGFARYCLGRPGWSDDLRRGLAMARETGSFSYATVVAYVYFPGIPLGVLAAHDRAVREIEDALRIAERSGDDMAVAFDRVILGLALAHRDSEAERDRGLRLLTEVRDVLEHESHNLSELRLVNVYLAREQARHGDRDQAIVQIRAALDQLVCEGQLLSWGIPATAVLVETLLDRGGDGDVCEAEVALERLAAVPVLDGLAIRDVWLLRSRALLARAQGDRATYRELACGYRRTAERFGYEGHLRWAAAMLADTEGSGTIERRPVPSAGRR</sequence>
<dbReference type="SMART" id="SM00044">
    <property type="entry name" value="CYCc"/>
    <property type="match status" value="1"/>
</dbReference>
<dbReference type="GO" id="GO:0005737">
    <property type="term" value="C:cytoplasm"/>
    <property type="evidence" value="ECO:0007669"/>
    <property type="project" value="TreeGrafter"/>
</dbReference>
<dbReference type="PROSITE" id="PS50125">
    <property type="entry name" value="GUANYLATE_CYCLASE_2"/>
    <property type="match status" value="1"/>
</dbReference>
<keyword evidence="5" id="KW-1185">Reference proteome</keyword>
<dbReference type="InterPro" id="IPR003593">
    <property type="entry name" value="AAA+_ATPase"/>
</dbReference>
<dbReference type="SUPFAM" id="SSF52540">
    <property type="entry name" value="P-loop containing nucleoside triphosphate hydrolases"/>
    <property type="match status" value="2"/>
</dbReference>
<keyword evidence="1" id="KW-0547">Nucleotide-binding</keyword>
<evidence type="ECO:0000256" key="1">
    <source>
        <dbReference type="ARBA" id="ARBA00022741"/>
    </source>
</evidence>
<dbReference type="Gene3D" id="3.30.70.1230">
    <property type="entry name" value="Nucleotide cyclase"/>
    <property type="match status" value="1"/>
</dbReference>
<dbReference type="GO" id="GO:0004016">
    <property type="term" value="F:adenylate cyclase activity"/>
    <property type="evidence" value="ECO:0007669"/>
    <property type="project" value="UniProtKB-ARBA"/>
</dbReference>
<dbReference type="CDD" id="cd07302">
    <property type="entry name" value="CHD"/>
    <property type="match status" value="1"/>
</dbReference>
<reference evidence="5" key="1">
    <citation type="submission" date="2016-10" db="EMBL/GenBank/DDBJ databases">
        <authorList>
            <person name="Varghese N."/>
            <person name="Submissions S."/>
        </authorList>
    </citation>
    <scope>NUCLEOTIDE SEQUENCE [LARGE SCALE GENOMIC DNA]</scope>
    <source>
        <strain evidence="5">DSM 45405</strain>
    </source>
</reference>
<proteinExistence type="predicted"/>
<dbReference type="Proteomes" id="UP000182915">
    <property type="component" value="Chromosome I"/>
</dbReference>
<dbReference type="Pfam" id="PF13191">
    <property type="entry name" value="AAA_16"/>
    <property type="match status" value="1"/>
</dbReference>
<protein>
    <submittedName>
        <fullName evidence="4">AAA ATPase domain-containing protein</fullName>
    </submittedName>
</protein>
<keyword evidence="2" id="KW-0067">ATP-binding</keyword>
<dbReference type="AlphaFoldDB" id="A0A1H6JMC7"/>
<organism evidence="4 5">
    <name type="scientific">Mycolicibacterium rutilum</name>
    <name type="common">Mycobacterium rutilum</name>
    <dbReference type="NCBI Taxonomy" id="370526"/>
    <lineage>
        <taxon>Bacteria</taxon>
        <taxon>Bacillati</taxon>
        <taxon>Actinomycetota</taxon>
        <taxon>Actinomycetes</taxon>
        <taxon>Mycobacteriales</taxon>
        <taxon>Mycobacteriaceae</taxon>
        <taxon>Mycolicibacterium</taxon>
    </lineage>
</organism>
<dbReference type="PANTHER" id="PTHR16305:SF28">
    <property type="entry name" value="GUANYLATE CYCLASE DOMAIN-CONTAINING PROTEIN"/>
    <property type="match status" value="1"/>
</dbReference>
<dbReference type="SMART" id="SM00382">
    <property type="entry name" value="AAA"/>
    <property type="match status" value="1"/>
</dbReference>
<dbReference type="EMBL" id="LT629971">
    <property type="protein sequence ID" value="SEH63529.1"/>
    <property type="molecule type" value="Genomic_DNA"/>
</dbReference>
<evidence type="ECO:0000313" key="5">
    <source>
        <dbReference type="Proteomes" id="UP000182915"/>
    </source>
</evidence>
<dbReference type="GO" id="GO:0009190">
    <property type="term" value="P:cyclic nucleotide biosynthetic process"/>
    <property type="evidence" value="ECO:0007669"/>
    <property type="project" value="InterPro"/>
</dbReference>
<gene>
    <name evidence="4" type="ORF">SAMN04489835_2299</name>
</gene>
<dbReference type="PANTHER" id="PTHR16305">
    <property type="entry name" value="TESTICULAR SOLUBLE ADENYLYL CYCLASE"/>
    <property type="match status" value="1"/>
</dbReference>
<dbReference type="GO" id="GO:0005524">
    <property type="term" value="F:ATP binding"/>
    <property type="evidence" value="ECO:0007669"/>
    <property type="project" value="UniProtKB-KW"/>
</dbReference>
<feature type="domain" description="Guanylate cyclase" evidence="3">
    <location>
        <begin position="52"/>
        <end position="182"/>
    </location>
</feature>
<accession>A0A1H6JMC7</accession>
<dbReference type="Gene3D" id="3.40.50.300">
    <property type="entry name" value="P-loop containing nucleotide triphosphate hydrolases"/>
    <property type="match status" value="1"/>
</dbReference>
<evidence type="ECO:0000313" key="4">
    <source>
        <dbReference type="EMBL" id="SEH63529.1"/>
    </source>
</evidence>
<dbReference type="SUPFAM" id="SSF55073">
    <property type="entry name" value="Nucleotide cyclase"/>
    <property type="match status" value="1"/>
</dbReference>
<dbReference type="Pfam" id="PF00211">
    <property type="entry name" value="Guanylate_cyc"/>
    <property type="match status" value="1"/>
</dbReference>
<dbReference type="GO" id="GO:0035556">
    <property type="term" value="P:intracellular signal transduction"/>
    <property type="evidence" value="ECO:0007669"/>
    <property type="project" value="InterPro"/>
</dbReference>
<dbReference type="InterPro" id="IPR029787">
    <property type="entry name" value="Nucleotide_cyclase"/>
</dbReference>
<dbReference type="InterPro" id="IPR041664">
    <property type="entry name" value="AAA_16"/>
</dbReference>
<dbReference type="InterPro" id="IPR027417">
    <property type="entry name" value="P-loop_NTPase"/>
</dbReference>
<dbReference type="InterPro" id="IPR001054">
    <property type="entry name" value="A/G_cyclase"/>
</dbReference>
<evidence type="ECO:0000256" key="2">
    <source>
        <dbReference type="ARBA" id="ARBA00022840"/>
    </source>
</evidence>
<evidence type="ECO:0000259" key="3">
    <source>
        <dbReference type="PROSITE" id="PS50125"/>
    </source>
</evidence>
<dbReference type="STRING" id="370526.SAMN04489835_2299"/>